<dbReference type="InterPro" id="IPR000073">
    <property type="entry name" value="AB_hydrolase_1"/>
</dbReference>
<protein>
    <submittedName>
        <fullName evidence="2">Pimelyl-[acyl-carrier protein] methyl ester esterase</fullName>
    </submittedName>
</protein>
<keyword evidence="3" id="KW-1185">Reference proteome</keyword>
<dbReference type="Pfam" id="PF00561">
    <property type="entry name" value="Abhydrolase_1"/>
    <property type="match status" value="1"/>
</dbReference>
<reference evidence="2 3" key="1">
    <citation type="submission" date="2020-02" db="EMBL/GenBank/DDBJ databases">
        <title>Draft genome sequence of Haematococcus lacustris strain NIES-144.</title>
        <authorList>
            <person name="Morimoto D."/>
            <person name="Nakagawa S."/>
            <person name="Yoshida T."/>
            <person name="Sawayama S."/>
        </authorList>
    </citation>
    <scope>NUCLEOTIDE SEQUENCE [LARGE SCALE GENOMIC DNA]</scope>
    <source>
        <strain evidence="2 3">NIES-144</strain>
    </source>
</reference>
<organism evidence="2 3">
    <name type="scientific">Haematococcus lacustris</name>
    <name type="common">Green alga</name>
    <name type="synonym">Haematococcus pluvialis</name>
    <dbReference type="NCBI Taxonomy" id="44745"/>
    <lineage>
        <taxon>Eukaryota</taxon>
        <taxon>Viridiplantae</taxon>
        <taxon>Chlorophyta</taxon>
        <taxon>core chlorophytes</taxon>
        <taxon>Chlorophyceae</taxon>
        <taxon>CS clade</taxon>
        <taxon>Chlamydomonadales</taxon>
        <taxon>Haematococcaceae</taxon>
        <taxon>Haematococcus</taxon>
    </lineage>
</organism>
<dbReference type="Proteomes" id="UP000485058">
    <property type="component" value="Unassembled WGS sequence"/>
</dbReference>
<dbReference type="EMBL" id="BLLF01001219">
    <property type="protein sequence ID" value="GFH17900.1"/>
    <property type="molecule type" value="Genomic_DNA"/>
</dbReference>
<accession>A0A699Z8Y7</accession>
<sequence>MKPPVVDVAHHDLGGVGPVLVMFHANSLCGRVFKPMVQLLGRHFRCIALDAPGQGSSPPWPSHLPISFDGIIDCMHAKVLSLGLQGESKRLTRHTAMQATAACARAKESSQTHIRIDIRLSGAKF</sequence>
<proteinExistence type="predicted"/>
<dbReference type="SUPFAM" id="SSF53474">
    <property type="entry name" value="alpha/beta-Hydrolases"/>
    <property type="match status" value="1"/>
</dbReference>
<dbReference type="InterPro" id="IPR029058">
    <property type="entry name" value="AB_hydrolase_fold"/>
</dbReference>
<evidence type="ECO:0000259" key="1">
    <source>
        <dbReference type="Pfam" id="PF00561"/>
    </source>
</evidence>
<comment type="caution">
    <text evidence="2">The sequence shown here is derived from an EMBL/GenBank/DDBJ whole genome shotgun (WGS) entry which is preliminary data.</text>
</comment>
<dbReference type="Gene3D" id="3.40.50.1820">
    <property type="entry name" value="alpha/beta hydrolase"/>
    <property type="match status" value="1"/>
</dbReference>
<feature type="domain" description="AB hydrolase-1" evidence="1">
    <location>
        <begin position="18"/>
        <end position="69"/>
    </location>
</feature>
<name>A0A699Z8Y7_HAELA</name>
<evidence type="ECO:0000313" key="3">
    <source>
        <dbReference type="Proteomes" id="UP000485058"/>
    </source>
</evidence>
<evidence type="ECO:0000313" key="2">
    <source>
        <dbReference type="EMBL" id="GFH17900.1"/>
    </source>
</evidence>
<gene>
    <name evidence="2" type="ORF">HaLaN_14623</name>
</gene>
<dbReference type="AlphaFoldDB" id="A0A699Z8Y7"/>